<dbReference type="OrthoDB" id="6228811at2759"/>
<name>A0A6J2V5K2_CHACN</name>
<reference evidence="6" key="1">
    <citation type="submission" date="2025-08" db="UniProtKB">
        <authorList>
            <consortium name="RefSeq"/>
        </authorList>
    </citation>
    <scope>IDENTIFICATION</scope>
</reference>
<keyword evidence="4" id="KW-0539">Nucleus</keyword>
<dbReference type="GO" id="GO:0044727">
    <property type="term" value="P:epigenetic programing of male pronucleus"/>
    <property type="evidence" value="ECO:0007669"/>
    <property type="project" value="TreeGrafter"/>
</dbReference>
<protein>
    <submittedName>
        <fullName evidence="6">Protein STPG4</fullName>
    </submittedName>
</protein>
<dbReference type="GO" id="GO:0003682">
    <property type="term" value="F:chromatin binding"/>
    <property type="evidence" value="ECO:0007669"/>
    <property type="project" value="TreeGrafter"/>
</dbReference>
<dbReference type="GO" id="GO:0001939">
    <property type="term" value="C:female pronucleus"/>
    <property type="evidence" value="ECO:0007669"/>
    <property type="project" value="TreeGrafter"/>
</dbReference>
<dbReference type="GO" id="GO:0005737">
    <property type="term" value="C:cytoplasm"/>
    <property type="evidence" value="ECO:0007669"/>
    <property type="project" value="UniProtKB-SubCell"/>
</dbReference>
<dbReference type="PANTHER" id="PTHR35678">
    <property type="entry name" value="PROTEIN STPG4"/>
    <property type="match status" value="1"/>
</dbReference>
<evidence type="ECO:0000313" key="5">
    <source>
        <dbReference type="Proteomes" id="UP000504632"/>
    </source>
</evidence>
<evidence type="ECO:0000256" key="3">
    <source>
        <dbReference type="ARBA" id="ARBA00022490"/>
    </source>
</evidence>
<dbReference type="RefSeq" id="XP_030628240.1">
    <property type="nucleotide sequence ID" value="XM_030772380.1"/>
</dbReference>
<sequence length="234" mass="26979">MARKIRVTKSKSIPCEDNKTTKKNCEKVDPSDRGGWWKNTIKDTPIPGTYHIRDFIEEAGLNPIHRTYCFRALGRNAPLQHSRKGDMLLPGAYSFTDSTQKALQHQAYYSFKNCPRPDNYTLGVRDKDIDLSPCHYDVTEKPVPKLPCKHMTFRSAVQRFSFPPREGPAPGQYNLKDSSSKSITSCFKSAVPRFYNVQSRTPGPGMYEPWLKSYYLDTEVELNRTYGLLFRNYF</sequence>
<evidence type="ECO:0000256" key="4">
    <source>
        <dbReference type="ARBA" id="ARBA00023242"/>
    </source>
</evidence>
<dbReference type="InterPro" id="IPR010736">
    <property type="entry name" value="SHIPPO-rpt"/>
</dbReference>
<evidence type="ECO:0000256" key="1">
    <source>
        <dbReference type="ARBA" id="ARBA00004123"/>
    </source>
</evidence>
<accession>A0A6J2V5K2</accession>
<dbReference type="Proteomes" id="UP000504632">
    <property type="component" value="Chromosome 4"/>
</dbReference>
<dbReference type="GO" id="GO:0001940">
    <property type="term" value="C:male pronucleus"/>
    <property type="evidence" value="ECO:0007669"/>
    <property type="project" value="TreeGrafter"/>
</dbReference>
<evidence type="ECO:0000256" key="2">
    <source>
        <dbReference type="ARBA" id="ARBA00004496"/>
    </source>
</evidence>
<dbReference type="CTD" id="285051"/>
<gene>
    <name evidence="6" type="primary">stpg4</name>
</gene>
<dbReference type="Pfam" id="PF07004">
    <property type="entry name" value="SHIPPO-rpt"/>
    <property type="match status" value="2"/>
</dbReference>
<dbReference type="GO" id="GO:0042393">
    <property type="term" value="F:histone binding"/>
    <property type="evidence" value="ECO:0007669"/>
    <property type="project" value="TreeGrafter"/>
</dbReference>
<organism evidence="5 6">
    <name type="scientific">Chanos chanos</name>
    <name type="common">Milkfish</name>
    <name type="synonym">Mugil chanos</name>
    <dbReference type="NCBI Taxonomy" id="29144"/>
    <lineage>
        <taxon>Eukaryota</taxon>
        <taxon>Metazoa</taxon>
        <taxon>Chordata</taxon>
        <taxon>Craniata</taxon>
        <taxon>Vertebrata</taxon>
        <taxon>Euteleostomi</taxon>
        <taxon>Actinopterygii</taxon>
        <taxon>Neopterygii</taxon>
        <taxon>Teleostei</taxon>
        <taxon>Ostariophysi</taxon>
        <taxon>Gonorynchiformes</taxon>
        <taxon>Chanidae</taxon>
        <taxon>Chanos</taxon>
    </lineage>
</organism>
<dbReference type="GO" id="GO:0042585">
    <property type="term" value="C:germinal vesicle"/>
    <property type="evidence" value="ECO:0007669"/>
    <property type="project" value="TreeGrafter"/>
</dbReference>
<proteinExistence type="predicted"/>
<evidence type="ECO:0000313" key="6">
    <source>
        <dbReference type="RefSeq" id="XP_030628240.1"/>
    </source>
</evidence>
<keyword evidence="3" id="KW-0963">Cytoplasm</keyword>
<dbReference type="PANTHER" id="PTHR35678:SF1">
    <property type="entry name" value="PROTEIN STPG4"/>
    <property type="match status" value="1"/>
</dbReference>
<comment type="subcellular location">
    <subcellularLocation>
        <location evidence="2">Cytoplasm</location>
    </subcellularLocation>
    <subcellularLocation>
        <location evidence="1">Nucleus</location>
    </subcellularLocation>
</comment>
<dbReference type="InParanoid" id="A0A6J2V5K2"/>
<keyword evidence="5" id="KW-1185">Reference proteome</keyword>
<dbReference type="AlphaFoldDB" id="A0A6J2V5K2"/>
<dbReference type="GeneID" id="115810448"/>